<dbReference type="OrthoDB" id="8007085at2759"/>
<evidence type="ECO:0000313" key="2">
    <source>
        <dbReference type="Proteomes" id="UP000789390"/>
    </source>
</evidence>
<protein>
    <submittedName>
        <fullName evidence="1">Uncharacterized protein</fullName>
    </submittedName>
</protein>
<sequence length="284" mass="33052">MDAALRLPDDFLSDKSQDYYLFRSILADIDGVDMVKDFPSDYMHICCLGVMKKLLHHWLNRETVYHLISHDTLDEFTRRLLLIRRFIPNDCAPMKILSSAKTCYKYNTFAIHLMRHFVSESVKLYGGHFITFNVHCLIHLPLDVLRFDPLDYFSCFPFENFLYLLKRLIRNSSNPLAQLVKRLSELSNCPSIPSSLHFSLVPIVSRPHENGPLLEGLDHFEQFQTLIYKSWRITIRPTNNIVQLELDDKSTAVVAIENIIRGEAEEDGGERYVAFPLLMENKIE</sequence>
<evidence type="ECO:0000313" key="1">
    <source>
        <dbReference type="EMBL" id="CAH0104764.1"/>
    </source>
</evidence>
<reference evidence="1" key="1">
    <citation type="submission" date="2021-11" db="EMBL/GenBank/DDBJ databases">
        <authorList>
            <person name="Schell T."/>
        </authorList>
    </citation>
    <scope>NUCLEOTIDE SEQUENCE</scope>
    <source>
        <strain evidence="1">M5</strain>
    </source>
</reference>
<dbReference type="EMBL" id="CAKKLH010000155">
    <property type="protein sequence ID" value="CAH0104764.1"/>
    <property type="molecule type" value="Genomic_DNA"/>
</dbReference>
<dbReference type="PANTHER" id="PTHR33053:SF9">
    <property type="entry name" value="AGAP000105-PA"/>
    <property type="match status" value="1"/>
</dbReference>
<accession>A0A8J2RPB2</accession>
<keyword evidence="2" id="KW-1185">Reference proteome</keyword>
<organism evidence="1 2">
    <name type="scientific">Daphnia galeata</name>
    <dbReference type="NCBI Taxonomy" id="27404"/>
    <lineage>
        <taxon>Eukaryota</taxon>
        <taxon>Metazoa</taxon>
        <taxon>Ecdysozoa</taxon>
        <taxon>Arthropoda</taxon>
        <taxon>Crustacea</taxon>
        <taxon>Branchiopoda</taxon>
        <taxon>Diplostraca</taxon>
        <taxon>Cladocera</taxon>
        <taxon>Anomopoda</taxon>
        <taxon>Daphniidae</taxon>
        <taxon>Daphnia</taxon>
    </lineage>
</organism>
<proteinExistence type="predicted"/>
<dbReference type="Proteomes" id="UP000789390">
    <property type="component" value="Unassembled WGS sequence"/>
</dbReference>
<gene>
    <name evidence="1" type="ORF">DGAL_LOCUS7681</name>
</gene>
<comment type="caution">
    <text evidence="1">The sequence shown here is derived from an EMBL/GenBank/DDBJ whole genome shotgun (WGS) entry which is preliminary data.</text>
</comment>
<dbReference type="PANTHER" id="PTHR33053">
    <property type="entry name" value="PROTEIN, PUTATIVE-RELATED"/>
    <property type="match status" value="1"/>
</dbReference>
<dbReference type="AlphaFoldDB" id="A0A8J2RPB2"/>
<name>A0A8J2RPB2_9CRUS</name>